<protein>
    <submittedName>
        <fullName evidence="1">Uncharacterized protein</fullName>
    </submittedName>
</protein>
<dbReference type="EMBL" id="MU006701">
    <property type="protein sequence ID" value="KAF2633366.1"/>
    <property type="molecule type" value="Genomic_DNA"/>
</dbReference>
<keyword evidence="2" id="KW-1185">Reference proteome</keyword>
<organism evidence="1 2">
    <name type="scientific">Macroventuria anomochaeta</name>
    <dbReference type="NCBI Taxonomy" id="301207"/>
    <lineage>
        <taxon>Eukaryota</taxon>
        <taxon>Fungi</taxon>
        <taxon>Dikarya</taxon>
        <taxon>Ascomycota</taxon>
        <taxon>Pezizomycotina</taxon>
        <taxon>Dothideomycetes</taxon>
        <taxon>Pleosporomycetidae</taxon>
        <taxon>Pleosporales</taxon>
        <taxon>Pleosporineae</taxon>
        <taxon>Didymellaceae</taxon>
        <taxon>Macroventuria</taxon>
    </lineage>
</organism>
<dbReference type="Proteomes" id="UP000799754">
    <property type="component" value="Unassembled WGS sequence"/>
</dbReference>
<proteinExistence type="predicted"/>
<gene>
    <name evidence="1" type="ORF">BU25DRAFT_453142</name>
</gene>
<name>A0ACB6SGA4_9PLEO</name>
<accession>A0ACB6SGA4</accession>
<comment type="caution">
    <text evidence="1">The sequence shown here is derived from an EMBL/GenBank/DDBJ whole genome shotgun (WGS) entry which is preliminary data.</text>
</comment>
<reference evidence="1" key="1">
    <citation type="journal article" date="2020" name="Stud. Mycol.">
        <title>101 Dothideomycetes genomes: a test case for predicting lifestyles and emergence of pathogens.</title>
        <authorList>
            <person name="Haridas S."/>
            <person name="Albert R."/>
            <person name="Binder M."/>
            <person name="Bloem J."/>
            <person name="Labutti K."/>
            <person name="Salamov A."/>
            <person name="Andreopoulos B."/>
            <person name="Baker S."/>
            <person name="Barry K."/>
            <person name="Bills G."/>
            <person name="Bluhm B."/>
            <person name="Cannon C."/>
            <person name="Castanera R."/>
            <person name="Culley D."/>
            <person name="Daum C."/>
            <person name="Ezra D."/>
            <person name="Gonzalez J."/>
            <person name="Henrissat B."/>
            <person name="Kuo A."/>
            <person name="Liang C."/>
            <person name="Lipzen A."/>
            <person name="Lutzoni F."/>
            <person name="Magnuson J."/>
            <person name="Mondo S."/>
            <person name="Nolan M."/>
            <person name="Ohm R."/>
            <person name="Pangilinan J."/>
            <person name="Park H.-J."/>
            <person name="Ramirez L."/>
            <person name="Alfaro M."/>
            <person name="Sun H."/>
            <person name="Tritt A."/>
            <person name="Yoshinaga Y."/>
            <person name="Zwiers L.-H."/>
            <person name="Turgeon B."/>
            <person name="Goodwin S."/>
            <person name="Spatafora J."/>
            <person name="Crous P."/>
            <person name="Grigoriev I."/>
        </authorList>
    </citation>
    <scope>NUCLEOTIDE SEQUENCE</scope>
    <source>
        <strain evidence="1">CBS 525.71</strain>
    </source>
</reference>
<evidence type="ECO:0000313" key="2">
    <source>
        <dbReference type="Proteomes" id="UP000799754"/>
    </source>
</evidence>
<sequence length="358" mass="37968">MKITALALSTLGLASLTAGQNGNDPLILNNRTGLAPVVYDTFSTSYTTSNEPVDNGMIMTVPVTPSPVRSNTFLFKPTTSVKCWRNGYPCGQNGGKRSQRRATVFARATPTIDEVHVTLPPAWESHRVPLPEFFSTRTDVQLSGQTEVLAEMGEMTIGILPIPTEFTGEKHYDAPPSETDAFFSILPISTPTVIVPTLTTSVVIPPVAKPTGTPTTTSGLAIPPKPKETIVDSFLGFTTKGFAIPPELTARGVPIDWWRGPGQPVGPDAPLVPEEGIVGSIQRHSVTSSGPSGPPSMRPIVSPVSTDACFHHYCPSGKETSTKVLETTIRTTFKPVAPTGAVVSSFPAVPPNTSTLVV</sequence>
<evidence type="ECO:0000313" key="1">
    <source>
        <dbReference type="EMBL" id="KAF2633366.1"/>
    </source>
</evidence>